<dbReference type="RefSeq" id="WP_154318919.1">
    <property type="nucleotide sequence ID" value="NZ_CAJFZX010000004.1"/>
</dbReference>
<dbReference type="Proteomes" id="UP000441585">
    <property type="component" value="Unassembled WGS sequence"/>
</dbReference>
<comment type="caution">
    <text evidence="2">The sequence shown here is derived from an EMBL/GenBank/DDBJ whole genome shotgun (WGS) entry which is preliminary data.</text>
</comment>
<dbReference type="AlphaFoldDB" id="A0A6I2MCG3"/>
<organism evidence="2 3">
    <name type="scientific">Metabacillus idriensis</name>
    <dbReference type="NCBI Taxonomy" id="324768"/>
    <lineage>
        <taxon>Bacteria</taxon>
        <taxon>Bacillati</taxon>
        <taxon>Bacillota</taxon>
        <taxon>Bacilli</taxon>
        <taxon>Bacillales</taxon>
        <taxon>Bacillaceae</taxon>
        <taxon>Metabacillus</taxon>
    </lineage>
</organism>
<protein>
    <submittedName>
        <fullName evidence="2">Uncharacterized protein</fullName>
    </submittedName>
</protein>
<reference evidence="2 3" key="1">
    <citation type="submission" date="2019-11" db="EMBL/GenBank/DDBJ databases">
        <title>Bacillus idriensis genome.</title>
        <authorList>
            <person name="Konopka E.N."/>
            <person name="Newman J.D."/>
        </authorList>
    </citation>
    <scope>NUCLEOTIDE SEQUENCE [LARGE SCALE GENOMIC DNA]</scope>
    <source>
        <strain evidence="2 3">DSM 19097</strain>
    </source>
</reference>
<name>A0A6I2MCG3_9BACI</name>
<keyword evidence="1" id="KW-1133">Transmembrane helix</keyword>
<evidence type="ECO:0000313" key="3">
    <source>
        <dbReference type="Proteomes" id="UP000441585"/>
    </source>
</evidence>
<gene>
    <name evidence="2" type="ORF">GJU41_13345</name>
</gene>
<sequence>MAAMWWLATIVLFLLLITCIVFVIYALKTAIHTEDAINVDPLPSAENPDLEDKK</sequence>
<evidence type="ECO:0000313" key="2">
    <source>
        <dbReference type="EMBL" id="MRX54962.1"/>
    </source>
</evidence>
<keyword evidence="3" id="KW-1185">Reference proteome</keyword>
<evidence type="ECO:0000256" key="1">
    <source>
        <dbReference type="SAM" id="Phobius"/>
    </source>
</evidence>
<dbReference type="EMBL" id="WKKF01000003">
    <property type="protein sequence ID" value="MRX54962.1"/>
    <property type="molecule type" value="Genomic_DNA"/>
</dbReference>
<keyword evidence="1" id="KW-0812">Transmembrane</keyword>
<feature type="transmembrane region" description="Helical" evidence="1">
    <location>
        <begin position="6"/>
        <end position="27"/>
    </location>
</feature>
<proteinExistence type="predicted"/>
<keyword evidence="1" id="KW-0472">Membrane</keyword>
<accession>A0A6I2MCG3</accession>